<dbReference type="Proteomes" id="UP000326509">
    <property type="component" value="Unassembled WGS sequence"/>
</dbReference>
<dbReference type="Gene3D" id="1.20.1540.10">
    <property type="entry name" value="Rhomboid-like"/>
    <property type="match status" value="1"/>
</dbReference>
<dbReference type="PANTHER" id="PTHR43731:SF9">
    <property type="entry name" value="SLR1461 PROTEIN"/>
    <property type="match status" value="1"/>
</dbReference>
<dbReference type="InterPro" id="IPR022764">
    <property type="entry name" value="Peptidase_S54_rhomboid_dom"/>
</dbReference>
<gene>
    <name evidence="7" type="ORF">ULMA_28490</name>
</gene>
<keyword evidence="3 5" id="KW-1133">Transmembrane helix</keyword>
<feature type="transmembrane region" description="Helical" evidence="5">
    <location>
        <begin position="139"/>
        <end position="158"/>
    </location>
</feature>
<accession>A0A5J4J4K6</accession>
<dbReference type="AlphaFoldDB" id="A0A5J4J4K6"/>
<protein>
    <submittedName>
        <fullName evidence="7">Rhomboid family intramembrane serine protease</fullName>
    </submittedName>
</protein>
<dbReference type="InterPro" id="IPR035952">
    <property type="entry name" value="Rhomboid-like_sf"/>
</dbReference>
<keyword evidence="2 5" id="KW-0812">Transmembrane</keyword>
<comment type="subcellular location">
    <subcellularLocation>
        <location evidence="1">Membrane</location>
        <topology evidence="1">Multi-pass membrane protein</topology>
    </subcellularLocation>
</comment>
<feature type="domain" description="Peptidase S54 rhomboid" evidence="6">
    <location>
        <begin position="55"/>
        <end position="183"/>
    </location>
</feature>
<proteinExistence type="predicted"/>
<dbReference type="GO" id="GO:0006508">
    <property type="term" value="P:proteolysis"/>
    <property type="evidence" value="ECO:0007669"/>
    <property type="project" value="UniProtKB-KW"/>
</dbReference>
<dbReference type="PANTHER" id="PTHR43731">
    <property type="entry name" value="RHOMBOID PROTEASE"/>
    <property type="match status" value="1"/>
</dbReference>
<evidence type="ECO:0000313" key="8">
    <source>
        <dbReference type="Proteomes" id="UP000326509"/>
    </source>
</evidence>
<feature type="transmembrane region" description="Helical" evidence="5">
    <location>
        <begin position="164"/>
        <end position="183"/>
    </location>
</feature>
<keyword evidence="4 5" id="KW-0472">Membrane</keyword>
<evidence type="ECO:0000256" key="3">
    <source>
        <dbReference type="ARBA" id="ARBA00022989"/>
    </source>
</evidence>
<dbReference type="GO" id="GO:0004252">
    <property type="term" value="F:serine-type endopeptidase activity"/>
    <property type="evidence" value="ECO:0007669"/>
    <property type="project" value="InterPro"/>
</dbReference>
<comment type="caution">
    <text evidence="7">The sequence shown here is derived from an EMBL/GenBank/DDBJ whole genome shotgun (WGS) entry which is preliminary data.</text>
</comment>
<evidence type="ECO:0000256" key="1">
    <source>
        <dbReference type="ARBA" id="ARBA00004141"/>
    </source>
</evidence>
<keyword evidence="8" id="KW-1185">Reference proteome</keyword>
<name>A0A5J4J4K6_9FLAO</name>
<sequence>MTISRKLYFTPDVFLYPLLLVMIMWVVFWAEIRFGFRFNQFGIRPGKVSGLSGVVAGPFIHGSLQHLFNNSIPLMVLTTALFYFYRSIRWRVLLLGILFTGLLTWFIGRPSYHIGASGIVYLLASFLFFKGIFSRLYQLIALSFAVVFVYGSLLWYVFPIKEGISWEGHLSGFVVGLLFSLIFKSRDIKVKKYEWEQDDYNPDNDPFMRQFDENGNFVDSVIPEGIKEDNNLSTTSNQVSKVTYSYVSKINNEEE</sequence>
<evidence type="ECO:0000313" key="7">
    <source>
        <dbReference type="EMBL" id="GER60741.1"/>
    </source>
</evidence>
<dbReference type="Pfam" id="PF01694">
    <property type="entry name" value="Rhomboid"/>
    <property type="match status" value="1"/>
</dbReference>
<dbReference type="SUPFAM" id="SSF144091">
    <property type="entry name" value="Rhomboid-like"/>
    <property type="match status" value="1"/>
</dbReference>
<evidence type="ECO:0000256" key="2">
    <source>
        <dbReference type="ARBA" id="ARBA00022692"/>
    </source>
</evidence>
<dbReference type="GO" id="GO:0016020">
    <property type="term" value="C:membrane"/>
    <property type="evidence" value="ECO:0007669"/>
    <property type="project" value="UniProtKB-SubCell"/>
</dbReference>
<feature type="transmembrane region" description="Helical" evidence="5">
    <location>
        <begin position="114"/>
        <end position="132"/>
    </location>
</feature>
<dbReference type="InterPro" id="IPR050925">
    <property type="entry name" value="Rhomboid_protease_S54"/>
</dbReference>
<evidence type="ECO:0000256" key="5">
    <source>
        <dbReference type="SAM" id="Phobius"/>
    </source>
</evidence>
<feature type="transmembrane region" description="Helical" evidence="5">
    <location>
        <begin position="92"/>
        <end position="108"/>
    </location>
</feature>
<keyword evidence="7" id="KW-0378">Hydrolase</keyword>
<dbReference type="RefSeq" id="WP_151675171.1">
    <property type="nucleotide sequence ID" value="NZ_BKCG01000010.1"/>
</dbReference>
<feature type="transmembrane region" description="Helical" evidence="5">
    <location>
        <begin position="12"/>
        <end position="30"/>
    </location>
</feature>
<evidence type="ECO:0000256" key="4">
    <source>
        <dbReference type="ARBA" id="ARBA00023136"/>
    </source>
</evidence>
<reference evidence="7 8" key="1">
    <citation type="submission" date="2019-08" db="EMBL/GenBank/DDBJ databases">
        <title>Draft genome sequence of Ulvibacter marinus type strain NBRC 109484.</title>
        <authorList>
            <person name="Kawano K."/>
            <person name="Ushijima N."/>
            <person name="Kihara M."/>
            <person name="Itoh H."/>
        </authorList>
    </citation>
    <scope>NUCLEOTIDE SEQUENCE [LARGE SCALE GENOMIC DNA]</scope>
    <source>
        <strain evidence="7 8">NBRC 109484</strain>
    </source>
</reference>
<keyword evidence="7" id="KW-0645">Protease</keyword>
<feature type="transmembrane region" description="Helical" evidence="5">
    <location>
        <begin position="67"/>
        <end position="85"/>
    </location>
</feature>
<dbReference type="OrthoDB" id="465874at2"/>
<dbReference type="EMBL" id="BKCG01000010">
    <property type="protein sequence ID" value="GER60741.1"/>
    <property type="molecule type" value="Genomic_DNA"/>
</dbReference>
<organism evidence="7 8">
    <name type="scientific">Patiriisocius marinus</name>
    <dbReference type="NCBI Taxonomy" id="1397112"/>
    <lineage>
        <taxon>Bacteria</taxon>
        <taxon>Pseudomonadati</taxon>
        <taxon>Bacteroidota</taxon>
        <taxon>Flavobacteriia</taxon>
        <taxon>Flavobacteriales</taxon>
        <taxon>Flavobacteriaceae</taxon>
        <taxon>Patiriisocius</taxon>
    </lineage>
</organism>
<evidence type="ECO:0000259" key="6">
    <source>
        <dbReference type="Pfam" id="PF01694"/>
    </source>
</evidence>